<name>A0A8D9CDK9_9VIRU</name>
<protein>
    <recommendedName>
        <fullName evidence="2">Sulfotransferase domain-containing protein</fullName>
    </recommendedName>
</protein>
<reference evidence="1" key="1">
    <citation type="submission" date="2021-06" db="EMBL/GenBank/DDBJ databases">
        <authorList>
            <person name="Gannon L."/>
            <person name="Redgwell R T."/>
            <person name="Michniewski S."/>
            <person name="Harrison D C."/>
            <person name="Millard A."/>
        </authorList>
    </citation>
    <scope>NUCLEOTIDE SEQUENCE</scope>
</reference>
<accession>A0A8D9CDK9</accession>
<organism evidence="1">
    <name type="scientific">uncultured marine phage</name>
    <dbReference type="NCBI Taxonomy" id="707152"/>
    <lineage>
        <taxon>Viruses</taxon>
        <taxon>environmental samples</taxon>
    </lineage>
</organism>
<proteinExistence type="predicted"/>
<sequence>MKIITDNKEKLTYSIVGLPKSGTSILTRAMNSIEGSTCLSQPIRTMHSINLSNGMKNIHDYEMMQQGTDNFLKGFDKYIKSNSDYKIGGTKEIFVPIKSRVSREVDKIFKNRDFFIFIVRDPKANFARWKELKWSGEKLVKSIGFNADMFCNMYEELFEVFHEMKMYKPCIMVKYEDFCENFSSEWLNSKFKEYLQFEGDLTELKPLVGSGNINCKQSTEILEPNKEYTNLTEVETELIDTRLNNLYKNIRGYGYY</sequence>
<dbReference type="EMBL" id="OU342829">
    <property type="protein sequence ID" value="CAG7581266.1"/>
    <property type="molecule type" value="Genomic_DNA"/>
</dbReference>
<evidence type="ECO:0008006" key="2">
    <source>
        <dbReference type="Google" id="ProtNLM"/>
    </source>
</evidence>
<dbReference type="InterPro" id="IPR027417">
    <property type="entry name" value="P-loop_NTPase"/>
</dbReference>
<gene>
    <name evidence="1" type="ORF">SLAVMIC_00757</name>
</gene>
<dbReference type="SUPFAM" id="SSF52540">
    <property type="entry name" value="P-loop containing nucleoside triphosphate hydrolases"/>
    <property type="match status" value="1"/>
</dbReference>
<dbReference type="Gene3D" id="3.40.50.300">
    <property type="entry name" value="P-loop containing nucleotide triphosphate hydrolases"/>
    <property type="match status" value="1"/>
</dbReference>
<evidence type="ECO:0000313" key="1">
    <source>
        <dbReference type="EMBL" id="CAG7581266.1"/>
    </source>
</evidence>